<name>E0UBC7_GLOV7</name>
<dbReference type="NCBIfam" id="TIGR02595">
    <property type="entry name" value="PEP_CTERM"/>
    <property type="match status" value="1"/>
</dbReference>
<dbReference type="AlphaFoldDB" id="E0UBC7"/>
<dbReference type="InterPro" id="IPR013424">
    <property type="entry name" value="Ice-binding_C"/>
</dbReference>
<gene>
    <name evidence="2" type="ordered locus">Cyan7822_0730</name>
</gene>
<keyword evidence="3" id="KW-1185">Reference proteome</keyword>
<protein>
    <recommendedName>
        <fullName evidence="4">PEP-CTERM protein-sorting domain-containing protein</fullName>
    </recommendedName>
</protein>
<evidence type="ECO:0000313" key="2">
    <source>
        <dbReference type="EMBL" id="ADN12759.1"/>
    </source>
</evidence>
<accession>E0UBC7</accession>
<keyword evidence="1" id="KW-1133">Transmembrane helix</keyword>
<dbReference type="RefSeq" id="WP_013320869.1">
    <property type="nucleotide sequence ID" value="NC_014501.1"/>
</dbReference>
<evidence type="ECO:0008006" key="4">
    <source>
        <dbReference type="Google" id="ProtNLM"/>
    </source>
</evidence>
<dbReference type="HOGENOM" id="CLU_2435892_0_0_3"/>
<dbReference type="KEGG" id="cyj:Cyan7822_0730"/>
<proteinExistence type="predicted"/>
<keyword evidence="1" id="KW-0812">Transmembrane</keyword>
<dbReference type="EMBL" id="CP002198">
    <property type="protein sequence ID" value="ADN12759.1"/>
    <property type="molecule type" value="Genomic_DNA"/>
</dbReference>
<evidence type="ECO:0000313" key="3">
    <source>
        <dbReference type="Proteomes" id="UP000008206"/>
    </source>
</evidence>
<reference evidence="3" key="1">
    <citation type="journal article" date="2011" name="MBio">
        <title>Novel metabolic attributes of the genus Cyanothece, comprising a group of unicellular nitrogen-fixing Cyanobacteria.</title>
        <authorList>
            <person name="Bandyopadhyay A."/>
            <person name="Elvitigala T."/>
            <person name="Welsh E."/>
            <person name="Stockel J."/>
            <person name="Liberton M."/>
            <person name="Min H."/>
            <person name="Sherman L.A."/>
            <person name="Pakrasi H.B."/>
        </authorList>
    </citation>
    <scope>NUCLEOTIDE SEQUENCE [LARGE SCALE GENOMIC DNA]</scope>
    <source>
        <strain evidence="3">PCC 7822</strain>
    </source>
</reference>
<dbReference type="Proteomes" id="UP000008206">
    <property type="component" value="Chromosome"/>
</dbReference>
<evidence type="ECO:0000256" key="1">
    <source>
        <dbReference type="SAM" id="Phobius"/>
    </source>
</evidence>
<keyword evidence="1" id="KW-0472">Membrane</keyword>
<sequence length="90" mass="9738">MYDFSTSMASSDPISFAELIFKINNQQIGSNFTASTTTINKNTNFQGNDLTVDDISLTAVKTLPEPSMIVGLGVITGLGWLILRKNCGTF</sequence>
<feature type="transmembrane region" description="Helical" evidence="1">
    <location>
        <begin position="66"/>
        <end position="83"/>
    </location>
</feature>
<organism evidence="2 3">
    <name type="scientific">Gloeothece verrucosa (strain PCC 7822)</name>
    <name type="common">Cyanothece sp. (strain PCC 7822)</name>
    <dbReference type="NCBI Taxonomy" id="497965"/>
    <lineage>
        <taxon>Bacteria</taxon>
        <taxon>Bacillati</taxon>
        <taxon>Cyanobacteriota</taxon>
        <taxon>Cyanophyceae</taxon>
        <taxon>Oscillatoriophycideae</taxon>
        <taxon>Chroococcales</taxon>
        <taxon>Aphanothecaceae</taxon>
        <taxon>Gloeothece</taxon>
        <taxon>Gloeothece verrucosa</taxon>
    </lineage>
</organism>